<keyword evidence="2 5" id="KW-0238">DNA-binding</keyword>
<evidence type="ECO:0000256" key="4">
    <source>
        <dbReference type="ARBA" id="ARBA00023242"/>
    </source>
</evidence>
<dbReference type="InterPro" id="IPR001356">
    <property type="entry name" value="HD"/>
</dbReference>
<evidence type="ECO:0000256" key="2">
    <source>
        <dbReference type="ARBA" id="ARBA00023125"/>
    </source>
</evidence>
<feature type="DNA-binding region" description="Homeobox" evidence="5">
    <location>
        <begin position="92"/>
        <end position="151"/>
    </location>
</feature>
<dbReference type="CDD" id="cd00086">
    <property type="entry name" value="homeodomain"/>
    <property type="match status" value="1"/>
</dbReference>
<evidence type="ECO:0000313" key="10">
    <source>
        <dbReference type="Proteomes" id="UP001152320"/>
    </source>
</evidence>
<dbReference type="GO" id="GO:0005634">
    <property type="term" value="C:nucleus"/>
    <property type="evidence" value="ECO:0007669"/>
    <property type="project" value="UniProtKB-SubCell"/>
</dbReference>
<keyword evidence="3 5" id="KW-0371">Homeobox</keyword>
<name>A0A9Q1H683_HOLLE</name>
<dbReference type="InterPro" id="IPR009057">
    <property type="entry name" value="Homeodomain-like_sf"/>
</dbReference>
<evidence type="ECO:0000256" key="1">
    <source>
        <dbReference type="ARBA" id="ARBA00004123"/>
    </source>
</evidence>
<comment type="caution">
    <text evidence="9">The sequence shown here is derived from an EMBL/GenBank/DDBJ whole genome shotgun (WGS) entry which is preliminary data.</text>
</comment>
<proteinExistence type="predicted"/>
<dbReference type="PRINTS" id="PR00024">
    <property type="entry name" value="HOMEOBOX"/>
</dbReference>
<dbReference type="Proteomes" id="UP001152320">
    <property type="component" value="Chromosome 10"/>
</dbReference>
<evidence type="ECO:0000256" key="7">
    <source>
        <dbReference type="SAM" id="MobiDB-lite"/>
    </source>
</evidence>
<dbReference type="InterPro" id="IPR000047">
    <property type="entry name" value="HTH_motif"/>
</dbReference>
<dbReference type="SMART" id="SM00389">
    <property type="entry name" value="HOX"/>
    <property type="match status" value="1"/>
</dbReference>
<feature type="domain" description="Homeobox" evidence="8">
    <location>
        <begin position="90"/>
        <end position="150"/>
    </location>
</feature>
<dbReference type="Pfam" id="PF00046">
    <property type="entry name" value="Homeodomain"/>
    <property type="match status" value="1"/>
</dbReference>
<dbReference type="AlphaFoldDB" id="A0A9Q1H683"/>
<evidence type="ECO:0000256" key="3">
    <source>
        <dbReference type="ARBA" id="ARBA00023155"/>
    </source>
</evidence>
<protein>
    <submittedName>
        <fullName evidence="9">Homeobox protein BarH-like 1b</fullName>
    </submittedName>
</protein>
<dbReference type="OrthoDB" id="6159439at2759"/>
<keyword evidence="4 5" id="KW-0539">Nucleus</keyword>
<reference evidence="9" key="1">
    <citation type="submission" date="2021-10" db="EMBL/GenBank/DDBJ databases">
        <title>Tropical sea cucumber genome reveals ecological adaptation and Cuvierian tubules defense mechanism.</title>
        <authorList>
            <person name="Chen T."/>
        </authorList>
    </citation>
    <scope>NUCLEOTIDE SEQUENCE</scope>
    <source>
        <strain evidence="9">Nanhai2018</strain>
        <tissue evidence="9">Muscle</tissue>
    </source>
</reference>
<dbReference type="Gene3D" id="1.10.10.60">
    <property type="entry name" value="Homeodomain-like"/>
    <property type="match status" value="1"/>
</dbReference>
<organism evidence="9 10">
    <name type="scientific">Holothuria leucospilota</name>
    <name type="common">Black long sea cucumber</name>
    <name type="synonym">Mertensiothuria leucospilota</name>
    <dbReference type="NCBI Taxonomy" id="206669"/>
    <lineage>
        <taxon>Eukaryota</taxon>
        <taxon>Metazoa</taxon>
        <taxon>Echinodermata</taxon>
        <taxon>Eleutherozoa</taxon>
        <taxon>Echinozoa</taxon>
        <taxon>Holothuroidea</taxon>
        <taxon>Aspidochirotacea</taxon>
        <taxon>Aspidochirotida</taxon>
        <taxon>Holothuriidae</taxon>
        <taxon>Holothuria</taxon>
    </lineage>
</organism>
<evidence type="ECO:0000256" key="6">
    <source>
        <dbReference type="RuleBase" id="RU000682"/>
    </source>
</evidence>
<gene>
    <name evidence="9" type="ORF">HOLleu_21080</name>
</gene>
<dbReference type="GO" id="GO:0003677">
    <property type="term" value="F:DNA binding"/>
    <property type="evidence" value="ECO:0007669"/>
    <property type="project" value="UniProtKB-UniRule"/>
</dbReference>
<dbReference type="InterPro" id="IPR020479">
    <property type="entry name" value="HD_metazoa"/>
</dbReference>
<accession>A0A9Q1H683</accession>
<dbReference type="PROSITE" id="PS50071">
    <property type="entry name" value="HOMEOBOX_2"/>
    <property type="match status" value="1"/>
</dbReference>
<feature type="compositionally biased region" description="Acidic residues" evidence="7">
    <location>
        <begin position="179"/>
        <end position="190"/>
    </location>
</feature>
<feature type="region of interest" description="Disordered" evidence="7">
    <location>
        <begin position="150"/>
        <end position="222"/>
    </location>
</feature>
<dbReference type="PANTHER" id="PTHR24333:SF11">
    <property type="entry name" value="HOMEOBOX PROTEIN BARH-LIKE 1B"/>
    <property type="match status" value="1"/>
</dbReference>
<evidence type="ECO:0000313" key="9">
    <source>
        <dbReference type="EMBL" id="KAJ8034303.1"/>
    </source>
</evidence>
<dbReference type="PANTHER" id="PTHR24333">
    <property type="entry name" value="HOMEO BOX HB9 LIKE A-RELATED"/>
    <property type="match status" value="1"/>
</dbReference>
<dbReference type="GO" id="GO:0000981">
    <property type="term" value="F:DNA-binding transcription factor activity, RNA polymerase II-specific"/>
    <property type="evidence" value="ECO:0007669"/>
    <property type="project" value="InterPro"/>
</dbReference>
<dbReference type="InterPro" id="IPR050848">
    <property type="entry name" value="Homeobox_TF"/>
</dbReference>
<evidence type="ECO:0000259" key="8">
    <source>
        <dbReference type="PROSITE" id="PS50071"/>
    </source>
</evidence>
<keyword evidence="10" id="KW-1185">Reference proteome</keyword>
<dbReference type="PRINTS" id="PR00031">
    <property type="entry name" value="HTHREPRESSR"/>
</dbReference>
<comment type="subcellular location">
    <subcellularLocation>
        <location evidence="1 5 6">Nucleus</location>
    </subcellularLocation>
</comment>
<dbReference type="SUPFAM" id="SSF46689">
    <property type="entry name" value="Homeodomain-like"/>
    <property type="match status" value="1"/>
</dbReference>
<dbReference type="InterPro" id="IPR017970">
    <property type="entry name" value="Homeobox_CS"/>
</dbReference>
<sequence length="222" mass="24696">MLYITDTAYFHRFVPAATFSHPSLISPAGSLAFQLGLQPQPGLIPSNSVYHPFHPPRSSSPAPLGVPIPVPVYLRGRAGTTPSEGSRVAKKCRRSRTVFTELQLMGLEKRFEKQKYLSTPDRLELAETLGLSQLQVKTWYQNRRMKWKKQVLQGGGQEAPTKPKGRPKKSELIAMEQSPEIETDQSDDSDRESMTSPLSHTSSTVSSKTVRVPSPKPLMVLQ</sequence>
<evidence type="ECO:0000256" key="5">
    <source>
        <dbReference type="PROSITE-ProRule" id="PRU00108"/>
    </source>
</evidence>
<dbReference type="PROSITE" id="PS00027">
    <property type="entry name" value="HOMEOBOX_1"/>
    <property type="match status" value="1"/>
</dbReference>
<feature type="compositionally biased region" description="Low complexity" evidence="7">
    <location>
        <begin position="195"/>
        <end position="213"/>
    </location>
</feature>
<dbReference type="EMBL" id="JAIZAY010000010">
    <property type="protein sequence ID" value="KAJ8034303.1"/>
    <property type="molecule type" value="Genomic_DNA"/>
</dbReference>